<comment type="caution">
    <text evidence="3">The sequence shown here is derived from an EMBL/GenBank/DDBJ whole genome shotgun (WGS) entry which is preliminary data.</text>
</comment>
<dbReference type="OrthoDB" id="5591297at2759"/>
<dbReference type="AlphaFoldDB" id="A0A388K1D6"/>
<dbReference type="PANTHER" id="PTHR31285">
    <property type="entry name" value="NICOTINAMIDE MONONUCLEOTIDE ADENYLYLTRANSFERASE"/>
    <property type="match status" value="1"/>
</dbReference>
<dbReference type="InterPro" id="IPR004821">
    <property type="entry name" value="Cyt_trans-like"/>
</dbReference>
<feature type="compositionally biased region" description="Low complexity" evidence="1">
    <location>
        <begin position="276"/>
        <end position="286"/>
    </location>
</feature>
<dbReference type="InterPro" id="IPR014729">
    <property type="entry name" value="Rossmann-like_a/b/a_fold"/>
</dbReference>
<dbReference type="Gene3D" id="3.40.50.620">
    <property type="entry name" value="HUPs"/>
    <property type="match status" value="1"/>
</dbReference>
<proteinExistence type="predicted"/>
<sequence length="296" mass="31332">MAPVSARCIALFAGGSGSLFSKINGSTFGKGIRVAGVGCTCAIASKPLRHGEHRCFITTRRQEELRTYSLLLDKGARDRYAEDQITSQLFTQSLADTFGVQVRGSLFNLTEKDALHSEVKTFTEEQQLAQLLDGEIPMVVFPSERGSCSGRRIVLPGSFNPLHEGHLQLMEAACGLVRDSVPCFEISAINADKPPLQVADIMKRVEQFKERVLCGVLSCYEWHWDFLCQCPSGISGTDGARGTSVGSGTSAASDSMGLVGSVCPSEISGTSGGQSSGTSGASGTMGLVRPVGPVGM</sequence>
<dbReference type="GO" id="GO:0005737">
    <property type="term" value="C:cytoplasm"/>
    <property type="evidence" value="ECO:0007669"/>
    <property type="project" value="TreeGrafter"/>
</dbReference>
<dbReference type="Proteomes" id="UP000265515">
    <property type="component" value="Unassembled WGS sequence"/>
</dbReference>
<protein>
    <recommendedName>
        <fullName evidence="2">Cytidyltransferase-like domain-containing protein</fullName>
    </recommendedName>
</protein>
<dbReference type="SUPFAM" id="SSF52374">
    <property type="entry name" value="Nucleotidylyl transferase"/>
    <property type="match status" value="1"/>
</dbReference>
<feature type="region of interest" description="Disordered" evidence="1">
    <location>
        <begin position="267"/>
        <end position="296"/>
    </location>
</feature>
<evidence type="ECO:0000313" key="3">
    <source>
        <dbReference type="EMBL" id="GBG63773.1"/>
    </source>
</evidence>
<dbReference type="GO" id="GO:0016887">
    <property type="term" value="F:ATP hydrolysis activity"/>
    <property type="evidence" value="ECO:0007669"/>
    <property type="project" value="TreeGrafter"/>
</dbReference>
<gene>
    <name evidence="3" type="ORF">CBR_g39317</name>
</gene>
<dbReference type="EMBL" id="BFEA01000042">
    <property type="protein sequence ID" value="GBG63773.1"/>
    <property type="molecule type" value="Genomic_DNA"/>
</dbReference>
<dbReference type="PANTHER" id="PTHR31285:SF0">
    <property type="entry name" value="NICOTINAMIDE MONONUCLEOTIDE ADENYLYLTRANSFERASE"/>
    <property type="match status" value="1"/>
</dbReference>
<dbReference type="Pfam" id="PF01467">
    <property type="entry name" value="CTP_transf_like"/>
    <property type="match status" value="1"/>
</dbReference>
<dbReference type="Gramene" id="GBG63773">
    <property type="protein sequence ID" value="GBG63773"/>
    <property type="gene ID" value="CBR_g39317"/>
</dbReference>
<name>A0A388K1D6_CHABU</name>
<dbReference type="GO" id="GO:0005634">
    <property type="term" value="C:nucleus"/>
    <property type="evidence" value="ECO:0007669"/>
    <property type="project" value="TreeGrafter"/>
</dbReference>
<dbReference type="GO" id="GO:0000309">
    <property type="term" value="F:nicotinamide-nucleotide adenylyltransferase activity"/>
    <property type="evidence" value="ECO:0007669"/>
    <property type="project" value="TreeGrafter"/>
</dbReference>
<evidence type="ECO:0000256" key="1">
    <source>
        <dbReference type="SAM" id="MobiDB-lite"/>
    </source>
</evidence>
<keyword evidence="4" id="KW-1185">Reference proteome</keyword>
<accession>A0A388K1D6</accession>
<reference evidence="3 4" key="1">
    <citation type="journal article" date="2018" name="Cell">
        <title>The Chara Genome: Secondary Complexity and Implications for Plant Terrestrialization.</title>
        <authorList>
            <person name="Nishiyama T."/>
            <person name="Sakayama H."/>
            <person name="Vries J.D."/>
            <person name="Buschmann H."/>
            <person name="Saint-Marcoux D."/>
            <person name="Ullrich K.K."/>
            <person name="Haas F.B."/>
            <person name="Vanderstraeten L."/>
            <person name="Becker D."/>
            <person name="Lang D."/>
            <person name="Vosolsobe S."/>
            <person name="Rombauts S."/>
            <person name="Wilhelmsson P.K.I."/>
            <person name="Janitza P."/>
            <person name="Kern R."/>
            <person name="Heyl A."/>
            <person name="Rumpler F."/>
            <person name="Villalobos L.I.A.C."/>
            <person name="Clay J.M."/>
            <person name="Skokan R."/>
            <person name="Toyoda A."/>
            <person name="Suzuki Y."/>
            <person name="Kagoshima H."/>
            <person name="Schijlen E."/>
            <person name="Tajeshwar N."/>
            <person name="Catarino B."/>
            <person name="Hetherington A.J."/>
            <person name="Saltykova A."/>
            <person name="Bonnot C."/>
            <person name="Breuninger H."/>
            <person name="Symeonidi A."/>
            <person name="Radhakrishnan G.V."/>
            <person name="Van Nieuwerburgh F."/>
            <person name="Deforce D."/>
            <person name="Chang C."/>
            <person name="Karol K.G."/>
            <person name="Hedrich R."/>
            <person name="Ulvskov P."/>
            <person name="Glockner G."/>
            <person name="Delwiche C.F."/>
            <person name="Petrasek J."/>
            <person name="Van de Peer Y."/>
            <person name="Friml J."/>
            <person name="Beilby M."/>
            <person name="Dolan L."/>
            <person name="Kohara Y."/>
            <person name="Sugano S."/>
            <person name="Fujiyama A."/>
            <person name="Delaux P.-M."/>
            <person name="Quint M."/>
            <person name="TheiBen G."/>
            <person name="Hagemann M."/>
            <person name="Harholt J."/>
            <person name="Dunand C."/>
            <person name="Zachgo S."/>
            <person name="Langdale J."/>
            <person name="Maumus F."/>
            <person name="Straeten D.V.D."/>
            <person name="Gould S.B."/>
            <person name="Rensing S.A."/>
        </authorList>
    </citation>
    <scope>NUCLEOTIDE SEQUENCE [LARGE SCALE GENOMIC DNA]</scope>
    <source>
        <strain evidence="3 4">S276</strain>
    </source>
</reference>
<evidence type="ECO:0000313" key="4">
    <source>
        <dbReference type="Proteomes" id="UP000265515"/>
    </source>
</evidence>
<organism evidence="3 4">
    <name type="scientific">Chara braunii</name>
    <name type="common">Braun's stonewort</name>
    <dbReference type="NCBI Taxonomy" id="69332"/>
    <lineage>
        <taxon>Eukaryota</taxon>
        <taxon>Viridiplantae</taxon>
        <taxon>Streptophyta</taxon>
        <taxon>Charophyceae</taxon>
        <taxon>Charales</taxon>
        <taxon>Characeae</taxon>
        <taxon>Chara</taxon>
    </lineage>
</organism>
<evidence type="ECO:0000259" key="2">
    <source>
        <dbReference type="Pfam" id="PF01467"/>
    </source>
</evidence>
<feature type="domain" description="Cytidyltransferase-like" evidence="2">
    <location>
        <begin position="155"/>
        <end position="209"/>
    </location>
</feature>